<dbReference type="InterPro" id="IPR045165">
    <property type="entry name" value="Nitrobindin"/>
</dbReference>
<comment type="caution">
    <text evidence="4">The sequence shown here is derived from an EMBL/GenBank/DDBJ whole genome shotgun (WGS) entry which is preliminary data.</text>
</comment>
<feature type="signal peptide" evidence="2">
    <location>
        <begin position="1"/>
        <end position="25"/>
    </location>
</feature>
<evidence type="ECO:0000256" key="2">
    <source>
        <dbReference type="SAM" id="SignalP"/>
    </source>
</evidence>
<feature type="domain" description="ShKT" evidence="3">
    <location>
        <begin position="28"/>
        <end position="63"/>
    </location>
</feature>
<proteinExistence type="predicted"/>
<dbReference type="Proteomes" id="UP000298663">
    <property type="component" value="Chromosome X"/>
</dbReference>
<dbReference type="EMBL" id="CM016762">
    <property type="protein sequence ID" value="TMS33899.1"/>
    <property type="molecule type" value="Genomic_DNA"/>
</dbReference>
<keyword evidence="2" id="KW-0732">Signal</keyword>
<evidence type="ECO:0000256" key="1">
    <source>
        <dbReference type="PROSITE-ProRule" id="PRU01005"/>
    </source>
</evidence>
<evidence type="ECO:0000313" key="5">
    <source>
        <dbReference type="Proteomes" id="UP000298663"/>
    </source>
</evidence>
<dbReference type="PANTHER" id="PTHR15854:SF2">
    <property type="entry name" value="MARVEL DOMAIN-CONTAINING PROTEIN-RELATED"/>
    <property type="match status" value="1"/>
</dbReference>
<accession>A0A4U8UMN6</accession>
<organism evidence="4 5">
    <name type="scientific">Steinernema carpocapsae</name>
    <name type="common">Entomopathogenic nematode</name>
    <dbReference type="NCBI Taxonomy" id="34508"/>
    <lineage>
        <taxon>Eukaryota</taxon>
        <taxon>Metazoa</taxon>
        <taxon>Ecdysozoa</taxon>
        <taxon>Nematoda</taxon>
        <taxon>Chromadorea</taxon>
        <taxon>Rhabditida</taxon>
        <taxon>Tylenchina</taxon>
        <taxon>Panagrolaimomorpha</taxon>
        <taxon>Strongyloidoidea</taxon>
        <taxon>Steinernematidae</taxon>
        <taxon>Steinernema</taxon>
    </lineage>
</organism>
<dbReference type="InterPro" id="IPR003582">
    <property type="entry name" value="ShKT_dom"/>
</dbReference>
<dbReference type="PANTHER" id="PTHR15854">
    <property type="entry name" value="THAP4 PROTEIN"/>
    <property type="match status" value="1"/>
</dbReference>
<dbReference type="Pfam" id="PF08768">
    <property type="entry name" value="THAP4_heme-bd"/>
    <property type="match status" value="1"/>
</dbReference>
<dbReference type="CDD" id="cd07828">
    <property type="entry name" value="lipocalin_heme-bd-THAP4-like"/>
    <property type="match status" value="1"/>
</dbReference>
<dbReference type="OrthoDB" id="58529at2759"/>
<dbReference type="AlphaFoldDB" id="A0A4U8UMN6"/>
<dbReference type="InterPro" id="IPR012674">
    <property type="entry name" value="Calycin"/>
</dbReference>
<gene>
    <name evidence="4" type="ORF">L596_001587</name>
</gene>
<protein>
    <recommendedName>
        <fullName evidence="3">ShKT domain-containing protein</fullName>
    </recommendedName>
</protein>
<reference evidence="4 5" key="2">
    <citation type="journal article" date="2019" name="G3 (Bethesda)">
        <title>Hybrid Assembly of the Genome of the Entomopathogenic Nematode Steinernema carpocapsae Identifies the X-Chromosome.</title>
        <authorList>
            <person name="Serra L."/>
            <person name="Macchietto M."/>
            <person name="Macias-Munoz A."/>
            <person name="McGill C.J."/>
            <person name="Rodriguez I.M."/>
            <person name="Rodriguez B."/>
            <person name="Murad R."/>
            <person name="Mortazavi A."/>
        </authorList>
    </citation>
    <scope>NUCLEOTIDE SEQUENCE [LARGE SCALE GENOMIC DNA]</scope>
    <source>
        <strain evidence="4 5">ALL</strain>
    </source>
</reference>
<dbReference type="SUPFAM" id="SSF50814">
    <property type="entry name" value="Lipocalins"/>
    <property type="match status" value="1"/>
</dbReference>
<keyword evidence="5" id="KW-1185">Reference proteome</keyword>
<dbReference type="PROSITE" id="PS51670">
    <property type="entry name" value="SHKT"/>
    <property type="match status" value="1"/>
</dbReference>
<evidence type="ECO:0000313" key="4">
    <source>
        <dbReference type="EMBL" id="TMS33899.1"/>
    </source>
</evidence>
<dbReference type="EMBL" id="AZBU02000001">
    <property type="protein sequence ID" value="TMS33899.1"/>
    <property type="molecule type" value="Genomic_DNA"/>
</dbReference>
<dbReference type="InterPro" id="IPR014878">
    <property type="entry name" value="THAP4-like_heme-bd"/>
</dbReference>
<name>A0A4U8UMN6_STECR</name>
<dbReference type="Gene3D" id="2.40.128.20">
    <property type="match status" value="1"/>
</dbReference>
<sequence>MNSSVGSLLFPVAILLCHAVARVQAADCDDLDANCRDWVTGDKNLCTTTEYIARSCKRSCGSCHGLPNKFDLQKLPHNLNPLAFLVGIWRSEHGGKAIFPTIPKFTYGEEIQFSISDDHMTANKALNYTAFAWGINDKDELHSEYGYITVQPGTNNVAMTTVMNNGFVTVEEGPVTNGRIRFKLQDIGRISFSRDLPVHNLIREWTLLDSVTLQARLDMETLTHGMQEHTFIRYTKIFP</sequence>
<evidence type="ECO:0000259" key="3">
    <source>
        <dbReference type="PROSITE" id="PS51670"/>
    </source>
</evidence>
<comment type="caution">
    <text evidence="1">Lacks conserved residue(s) required for the propagation of feature annotation.</text>
</comment>
<feature type="chain" id="PRO_5020930849" description="ShKT domain-containing protein" evidence="2">
    <location>
        <begin position="26"/>
        <end position="239"/>
    </location>
</feature>
<reference evidence="4 5" key="1">
    <citation type="journal article" date="2015" name="Genome Biol.">
        <title>Comparative genomics of Steinernema reveals deeply conserved gene regulatory networks.</title>
        <authorList>
            <person name="Dillman A.R."/>
            <person name="Macchietto M."/>
            <person name="Porter C.F."/>
            <person name="Rogers A."/>
            <person name="Williams B."/>
            <person name="Antoshechkin I."/>
            <person name="Lee M.M."/>
            <person name="Goodwin Z."/>
            <person name="Lu X."/>
            <person name="Lewis E.E."/>
            <person name="Goodrich-Blair H."/>
            <person name="Stock S.P."/>
            <person name="Adams B.J."/>
            <person name="Sternberg P.W."/>
            <person name="Mortazavi A."/>
        </authorList>
    </citation>
    <scope>NUCLEOTIDE SEQUENCE [LARGE SCALE GENOMIC DNA]</scope>
    <source>
        <strain evidence="4 5">ALL</strain>
    </source>
</reference>